<organism evidence="1 2">
    <name type="scientific">Carya illinoinensis</name>
    <name type="common">Pecan</name>
    <dbReference type="NCBI Taxonomy" id="32201"/>
    <lineage>
        <taxon>Eukaryota</taxon>
        <taxon>Viridiplantae</taxon>
        <taxon>Streptophyta</taxon>
        <taxon>Embryophyta</taxon>
        <taxon>Tracheophyta</taxon>
        <taxon>Spermatophyta</taxon>
        <taxon>Magnoliopsida</taxon>
        <taxon>eudicotyledons</taxon>
        <taxon>Gunneridae</taxon>
        <taxon>Pentapetalae</taxon>
        <taxon>rosids</taxon>
        <taxon>fabids</taxon>
        <taxon>Fagales</taxon>
        <taxon>Juglandaceae</taxon>
        <taxon>Carya</taxon>
    </lineage>
</organism>
<proteinExistence type="predicted"/>
<comment type="caution">
    <text evidence="1">The sequence shown here is derived from an EMBL/GenBank/DDBJ whole genome shotgun (WGS) entry which is preliminary data.</text>
</comment>
<dbReference type="Proteomes" id="UP000811609">
    <property type="component" value="Chromosome 5"/>
</dbReference>
<reference evidence="1" key="1">
    <citation type="submission" date="2020-12" db="EMBL/GenBank/DDBJ databases">
        <title>WGS assembly of Carya illinoinensis cv. Pawnee.</title>
        <authorList>
            <person name="Platts A."/>
            <person name="Shu S."/>
            <person name="Wright S."/>
            <person name="Barry K."/>
            <person name="Edger P."/>
            <person name="Pires J.C."/>
            <person name="Schmutz J."/>
        </authorList>
    </citation>
    <scope>NUCLEOTIDE SEQUENCE</scope>
    <source>
        <tissue evidence="1">Leaf</tissue>
    </source>
</reference>
<accession>A0A8T1QMF2</accession>
<sequence>MDCPPSPFNSSLTTKFSSPFSPCAFTFSFPQLPTNFVLRAFSENGIRIHSLVAKALKGEDISSNESISCNVRCLKYSSVSNQTLETRVGREDFLSAPEWDFLCRLRLSELLHKKLANPLGKVGELIAELSSETSKGERSQSAFLACE</sequence>
<dbReference type="EMBL" id="CM031813">
    <property type="protein sequence ID" value="KAG6655605.1"/>
    <property type="molecule type" value="Genomic_DNA"/>
</dbReference>
<dbReference type="AlphaFoldDB" id="A0A8T1QMF2"/>
<name>A0A8T1QMF2_CARIL</name>
<evidence type="ECO:0000313" key="2">
    <source>
        <dbReference type="Proteomes" id="UP000811609"/>
    </source>
</evidence>
<keyword evidence="2" id="KW-1185">Reference proteome</keyword>
<protein>
    <submittedName>
        <fullName evidence="1">Uncharacterized protein</fullName>
    </submittedName>
</protein>
<evidence type="ECO:0000313" key="1">
    <source>
        <dbReference type="EMBL" id="KAG6655605.1"/>
    </source>
</evidence>
<gene>
    <name evidence="1" type="ORF">CIPAW_05G228900</name>
</gene>